<keyword evidence="2" id="KW-1185">Reference proteome</keyword>
<proteinExistence type="predicted"/>
<sequence length="114" mass="12748">MRTGASLDIRIKARRSIEMVSSEGHETHLDEDSIPPVRRDSGDIILAGYSVGGGARVIPHAGYSMTTCILVNKNHYQNSRHMPVTLYDHSNAAQNRKHSIRGFLKKYFPVTQNT</sequence>
<organism evidence="1 2">
    <name type="scientific">Amblyomma americanum</name>
    <name type="common">Lone star tick</name>
    <dbReference type="NCBI Taxonomy" id="6943"/>
    <lineage>
        <taxon>Eukaryota</taxon>
        <taxon>Metazoa</taxon>
        <taxon>Ecdysozoa</taxon>
        <taxon>Arthropoda</taxon>
        <taxon>Chelicerata</taxon>
        <taxon>Arachnida</taxon>
        <taxon>Acari</taxon>
        <taxon>Parasitiformes</taxon>
        <taxon>Ixodida</taxon>
        <taxon>Ixodoidea</taxon>
        <taxon>Ixodidae</taxon>
        <taxon>Amblyomminae</taxon>
        <taxon>Amblyomma</taxon>
    </lineage>
</organism>
<comment type="caution">
    <text evidence="1">The sequence shown here is derived from an EMBL/GenBank/DDBJ whole genome shotgun (WGS) entry which is preliminary data.</text>
</comment>
<dbReference type="AlphaFoldDB" id="A0AAQ4FGL3"/>
<evidence type="ECO:0000313" key="2">
    <source>
        <dbReference type="Proteomes" id="UP001321473"/>
    </source>
</evidence>
<evidence type="ECO:0000313" key="1">
    <source>
        <dbReference type="EMBL" id="KAK8786096.1"/>
    </source>
</evidence>
<name>A0AAQ4FGL3_AMBAM</name>
<gene>
    <name evidence="1" type="ORF">V5799_007540</name>
</gene>
<reference evidence="1 2" key="1">
    <citation type="journal article" date="2023" name="Arcadia Sci">
        <title>De novo assembly of a long-read Amblyomma americanum tick genome.</title>
        <authorList>
            <person name="Chou S."/>
            <person name="Poskanzer K.E."/>
            <person name="Rollins M."/>
            <person name="Thuy-Boun P.S."/>
        </authorList>
    </citation>
    <scope>NUCLEOTIDE SEQUENCE [LARGE SCALE GENOMIC DNA]</scope>
    <source>
        <strain evidence="1">F_SG_1</strain>
        <tissue evidence="1">Salivary glands</tissue>
    </source>
</reference>
<protein>
    <submittedName>
        <fullName evidence="1">Uncharacterized protein</fullName>
    </submittedName>
</protein>
<dbReference type="EMBL" id="JARKHS020003025">
    <property type="protein sequence ID" value="KAK8786096.1"/>
    <property type="molecule type" value="Genomic_DNA"/>
</dbReference>
<dbReference type="Proteomes" id="UP001321473">
    <property type="component" value="Unassembled WGS sequence"/>
</dbReference>
<accession>A0AAQ4FGL3</accession>